<organism evidence="2 3">
    <name type="scientific">Candidatus Egerieisoma faecipullorum</name>
    <dbReference type="NCBI Taxonomy" id="2840963"/>
    <lineage>
        <taxon>Bacteria</taxon>
        <taxon>Bacillati</taxon>
        <taxon>Bacillota</taxon>
        <taxon>Clostridia</taxon>
        <taxon>Eubacteriales</taxon>
        <taxon>Clostridiaceae</taxon>
        <taxon>Clostridiaceae incertae sedis</taxon>
        <taxon>Candidatus Egerieisoma</taxon>
    </lineage>
</organism>
<reference evidence="2" key="2">
    <citation type="journal article" date="2021" name="PeerJ">
        <title>Extensive microbial diversity within the chicken gut microbiome revealed by metagenomics and culture.</title>
        <authorList>
            <person name="Gilroy R."/>
            <person name="Ravi A."/>
            <person name="Getino M."/>
            <person name="Pursley I."/>
            <person name="Horton D.L."/>
            <person name="Alikhan N.F."/>
            <person name="Baker D."/>
            <person name="Gharbi K."/>
            <person name="Hall N."/>
            <person name="Watson M."/>
            <person name="Adriaenssens E.M."/>
            <person name="Foster-Nyarko E."/>
            <person name="Jarju S."/>
            <person name="Secka A."/>
            <person name="Antonio M."/>
            <person name="Oren A."/>
            <person name="Chaudhuri R.R."/>
            <person name="La Ragione R."/>
            <person name="Hildebrand F."/>
            <person name="Pallen M.J."/>
        </authorList>
    </citation>
    <scope>NUCLEOTIDE SEQUENCE</scope>
    <source>
        <strain evidence="2">CHK195-4489</strain>
    </source>
</reference>
<dbReference type="EMBL" id="DVMM01000004">
    <property type="protein sequence ID" value="HIU28712.1"/>
    <property type="molecule type" value="Genomic_DNA"/>
</dbReference>
<evidence type="ECO:0000256" key="1">
    <source>
        <dbReference type="SAM" id="Phobius"/>
    </source>
</evidence>
<reference evidence="2" key="1">
    <citation type="submission" date="2020-10" db="EMBL/GenBank/DDBJ databases">
        <authorList>
            <person name="Gilroy R."/>
        </authorList>
    </citation>
    <scope>NUCLEOTIDE SEQUENCE</scope>
    <source>
        <strain evidence="2">CHK195-4489</strain>
    </source>
</reference>
<sequence>MGQITRKLRSLSVRASFVIYALLALVVALLICSILINLLERQTMNIYFKYRSMSRIYDVPENGFVEITYMD</sequence>
<comment type="caution">
    <text evidence="2">The sequence shown here is derived from an EMBL/GenBank/DDBJ whole genome shotgun (WGS) entry which is preliminary data.</text>
</comment>
<evidence type="ECO:0000313" key="3">
    <source>
        <dbReference type="Proteomes" id="UP000824089"/>
    </source>
</evidence>
<proteinExistence type="predicted"/>
<keyword evidence="1" id="KW-1133">Transmembrane helix</keyword>
<feature type="non-terminal residue" evidence="2">
    <location>
        <position position="71"/>
    </location>
</feature>
<gene>
    <name evidence="2" type="ORF">IAD50_00265</name>
</gene>
<dbReference type="Proteomes" id="UP000824089">
    <property type="component" value="Unassembled WGS sequence"/>
</dbReference>
<dbReference type="AlphaFoldDB" id="A0A9D1I6E1"/>
<keyword evidence="1" id="KW-0812">Transmembrane</keyword>
<accession>A0A9D1I6E1</accession>
<evidence type="ECO:0000313" key="2">
    <source>
        <dbReference type="EMBL" id="HIU28712.1"/>
    </source>
</evidence>
<keyword evidence="1" id="KW-0472">Membrane</keyword>
<feature type="transmembrane region" description="Helical" evidence="1">
    <location>
        <begin position="17"/>
        <end position="39"/>
    </location>
</feature>
<protein>
    <submittedName>
        <fullName evidence="2">Uncharacterized protein</fullName>
    </submittedName>
</protein>
<name>A0A9D1I6E1_9CLOT</name>